<evidence type="ECO:0000313" key="6">
    <source>
        <dbReference type="Proteomes" id="UP001500393"/>
    </source>
</evidence>
<accession>A0ABN2DT45</accession>
<dbReference type="InterPro" id="IPR027417">
    <property type="entry name" value="P-loop_NTPase"/>
</dbReference>
<sequence>MRMDPLRGRSAELGRLLEAMRAAESGEASLTVVTGEPGIGKSALLRAAVEQASRHGILLATAAAHQTDDISPLASLAPALRAGTDPLISTDHFLELAALNGQPLWLAERLADLIGRRLDGVVALVVLDDAQWSDPLTAFVLRVVIARLSRAKVMWLLATRPSPGGVTDQLVDAVRDQIPVHSIHLAPLSTEAVLELAADRLGTPIDPALSVRLGGVQGVPFLAEQLVAGLYLSDLPDGLVEGVRRRVSGTSDRCQSLLRTAAVFGSEFQLEDVAVLMGEPIAKLSGPLDEAIRAGLLADGGSTLMFRHELLRAAVLGDVPPSAQRALHRAIADQLLAGGRGPAAAAPHILAVAAPGDAGAVKILREAAKELLATMSITAANVIQQAFELTPVDHNLRGEVGEDVVAVLLGARQFDRAKAFADDLLGGTALYRGPVTPDLRASIRLRLAPQQWATGQLDEKDLAVRFTAPQLAERLKAYRVLLGNEEPFETEDPVAVGVQLLAAAERAQREGRYREARDLYAQARTSSLDEGGSHRASSDDSASGRPASSIDEVGSHPALRIELAELFCQAQLDDLDGALGRLKELLSAGDSWLAPHLSVLRARLELAAGNLSAAAEAATTSLRWSAEIHDPLSEPVARQILALVALLRGHLSEAREQAAGDEQIRALLAMADGDLSAAAKLMETPFDFPERQDLLIHAATASKDGELARAAAVLLQEQAEATPARGFQAAAKLVAAFNDADRLGLAEAVELLREVPRPLLLARAEELYGRASLEEDRADGVAALERAHDSYTKLGATGPASRVQSVLQAAGVRRRRWAAVQARPETGWEALTPMERRVALLVAEGHTNRSAAEELVLSRQYGRHPPEGRLRQARGQFAGPAHPAGARALRVSPERMRFGCGR</sequence>
<dbReference type="SUPFAM" id="SSF52540">
    <property type="entry name" value="P-loop containing nucleoside triphosphate hydrolases"/>
    <property type="match status" value="1"/>
</dbReference>
<feature type="domain" description="Orc1-like AAA ATPase" evidence="4">
    <location>
        <begin position="6"/>
        <end position="155"/>
    </location>
</feature>
<name>A0ABN2DT45_9ACTN</name>
<dbReference type="InterPro" id="IPR016032">
    <property type="entry name" value="Sig_transdc_resp-reg_C-effctor"/>
</dbReference>
<reference evidence="5 6" key="1">
    <citation type="journal article" date="2019" name="Int. J. Syst. Evol. Microbiol.">
        <title>The Global Catalogue of Microorganisms (GCM) 10K type strain sequencing project: providing services to taxonomists for standard genome sequencing and annotation.</title>
        <authorList>
            <consortium name="The Broad Institute Genomics Platform"/>
            <consortium name="The Broad Institute Genome Sequencing Center for Infectious Disease"/>
            <person name="Wu L."/>
            <person name="Ma J."/>
        </authorList>
    </citation>
    <scope>NUCLEOTIDE SEQUENCE [LARGE SCALE GENOMIC DNA]</scope>
    <source>
        <strain evidence="5 6">JCM 14969</strain>
    </source>
</reference>
<evidence type="ECO:0000259" key="4">
    <source>
        <dbReference type="Pfam" id="PF13191"/>
    </source>
</evidence>
<evidence type="ECO:0000256" key="3">
    <source>
        <dbReference type="SAM" id="MobiDB-lite"/>
    </source>
</evidence>
<comment type="caution">
    <text evidence="5">The sequence shown here is derived from an EMBL/GenBank/DDBJ whole genome shotgun (WGS) entry which is preliminary data.</text>
</comment>
<evidence type="ECO:0000256" key="2">
    <source>
        <dbReference type="ARBA" id="ARBA00022840"/>
    </source>
</evidence>
<protein>
    <submittedName>
        <fullName evidence="5">LuxR family transcriptional regulator</fullName>
    </submittedName>
</protein>
<keyword evidence="2" id="KW-0067">ATP-binding</keyword>
<dbReference type="Gene3D" id="1.10.10.10">
    <property type="entry name" value="Winged helix-like DNA-binding domain superfamily/Winged helix DNA-binding domain"/>
    <property type="match status" value="1"/>
</dbReference>
<dbReference type="EMBL" id="BAAAOS010000031">
    <property type="protein sequence ID" value="GAA1585741.1"/>
    <property type="molecule type" value="Genomic_DNA"/>
</dbReference>
<feature type="region of interest" description="Disordered" evidence="3">
    <location>
        <begin position="524"/>
        <end position="551"/>
    </location>
</feature>
<proteinExistence type="predicted"/>
<dbReference type="PANTHER" id="PTHR16305">
    <property type="entry name" value="TESTICULAR SOLUBLE ADENYLYL CYCLASE"/>
    <property type="match status" value="1"/>
</dbReference>
<keyword evidence="1" id="KW-0547">Nucleotide-binding</keyword>
<evidence type="ECO:0000256" key="1">
    <source>
        <dbReference type="ARBA" id="ARBA00022741"/>
    </source>
</evidence>
<organism evidence="5 6">
    <name type="scientific">Kribbella sancticallisti</name>
    <dbReference type="NCBI Taxonomy" id="460087"/>
    <lineage>
        <taxon>Bacteria</taxon>
        <taxon>Bacillati</taxon>
        <taxon>Actinomycetota</taxon>
        <taxon>Actinomycetes</taxon>
        <taxon>Propionibacteriales</taxon>
        <taxon>Kribbellaceae</taxon>
        <taxon>Kribbella</taxon>
    </lineage>
</organism>
<dbReference type="Proteomes" id="UP001500393">
    <property type="component" value="Unassembled WGS sequence"/>
</dbReference>
<keyword evidence="6" id="KW-1185">Reference proteome</keyword>
<dbReference type="PANTHER" id="PTHR16305:SF35">
    <property type="entry name" value="TRANSCRIPTIONAL ACTIVATOR DOMAIN"/>
    <property type="match status" value="1"/>
</dbReference>
<dbReference type="InterPro" id="IPR041664">
    <property type="entry name" value="AAA_16"/>
</dbReference>
<dbReference type="Pfam" id="PF13191">
    <property type="entry name" value="AAA_16"/>
    <property type="match status" value="1"/>
</dbReference>
<evidence type="ECO:0000313" key="5">
    <source>
        <dbReference type="EMBL" id="GAA1585741.1"/>
    </source>
</evidence>
<dbReference type="InterPro" id="IPR036388">
    <property type="entry name" value="WH-like_DNA-bd_sf"/>
</dbReference>
<dbReference type="Gene3D" id="3.40.50.300">
    <property type="entry name" value="P-loop containing nucleotide triphosphate hydrolases"/>
    <property type="match status" value="1"/>
</dbReference>
<dbReference type="SUPFAM" id="SSF46894">
    <property type="entry name" value="C-terminal effector domain of the bipartite response regulators"/>
    <property type="match status" value="1"/>
</dbReference>
<gene>
    <name evidence="5" type="ORF">GCM10009789_44160</name>
</gene>